<reference evidence="1" key="1">
    <citation type="submission" date="2020-02" db="EMBL/GenBank/DDBJ databases">
        <title>Flavobacterium sp. genome.</title>
        <authorList>
            <person name="Jung H.S."/>
            <person name="Baek J.H."/>
            <person name="Jeon C.O."/>
        </authorList>
    </citation>
    <scope>NUCLEOTIDE SEQUENCE</scope>
    <source>
        <strain evidence="1">SE-s28</strain>
    </source>
</reference>
<dbReference type="EMBL" id="JAAMPU010000063">
    <property type="protein sequence ID" value="NMH26451.1"/>
    <property type="molecule type" value="Genomic_DNA"/>
</dbReference>
<feature type="non-terminal residue" evidence="1">
    <location>
        <position position="1"/>
    </location>
</feature>
<evidence type="ECO:0000313" key="1">
    <source>
        <dbReference type="EMBL" id="NMH26451.1"/>
    </source>
</evidence>
<sequence>GKILEAQKNGYNVILLFFWLRKVELAIERVKLRVKEGGHNIDPETIMRRYTNGKRNLFEIYLPIVDEAMIFDNSDGIYQLIAEKNDSGEIHIVEKSKFAKLREL</sequence>
<accession>A0A972FX45</accession>
<dbReference type="Proteomes" id="UP000712080">
    <property type="component" value="Unassembled WGS sequence"/>
</dbReference>
<name>A0A972FX45_9FLAO</name>
<protein>
    <submittedName>
        <fullName evidence="1">Zeta toxin</fullName>
    </submittedName>
</protein>
<keyword evidence="2" id="KW-1185">Reference proteome</keyword>
<gene>
    <name evidence="1" type="ORF">G6047_00240</name>
</gene>
<comment type="caution">
    <text evidence="1">The sequence shown here is derived from an EMBL/GenBank/DDBJ whole genome shotgun (WGS) entry which is preliminary data.</text>
</comment>
<dbReference type="AlphaFoldDB" id="A0A972FX45"/>
<evidence type="ECO:0000313" key="2">
    <source>
        <dbReference type="Proteomes" id="UP000712080"/>
    </source>
</evidence>
<dbReference type="Gene3D" id="3.40.50.300">
    <property type="entry name" value="P-loop containing nucleotide triphosphate hydrolases"/>
    <property type="match status" value="1"/>
</dbReference>
<dbReference type="PANTHER" id="PTHR39206">
    <property type="entry name" value="SLL8004 PROTEIN"/>
    <property type="match status" value="1"/>
</dbReference>
<dbReference type="PANTHER" id="PTHR39206:SF1">
    <property type="entry name" value="SLL8004 PROTEIN"/>
    <property type="match status" value="1"/>
</dbReference>
<proteinExistence type="predicted"/>
<dbReference type="InterPro" id="IPR027417">
    <property type="entry name" value="P-loop_NTPase"/>
</dbReference>
<organism evidence="1 2">
    <name type="scientific">Flavobacterium silvaticum</name>
    <dbReference type="NCBI Taxonomy" id="1852020"/>
    <lineage>
        <taxon>Bacteria</taxon>
        <taxon>Pseudomonadati</taxon>
        <taxon>Bacteroidota</taxon>
        <taxon>Flavobacteriia</taxon>
        <taxon>Flavobacteriales</taxon>
        <taxon>Flavobacteriaceae</taxon>
        <taxon>Flavobacterium</taxon>
    </lineage>
</organism>